<evidence type="ECO:0000256" key="1">
    <source>
        <dbReference type="SAM" id="MobiDB-lite"/>
    </source>
</evidence>
<dbReference type="EMBL" id="BSXW01000904">
    <property type="protein sequence ID" value="GMF31395.1"/>
    <property type="molecule type" value="Genomic_DNA"/>
</dbReference>
<feature type="region of interest" description="Disordered" evidence="1">
    <location>
        <begin position="72"/>
        <end position="92"/>
    </location>
</feature>
<organism evidence="2 3">
    <name type="scientific">Phytophthora lilii</name>
    <dbReference type="NCBI Taxonomy" id="2077276"/>
    <lineage>
        <taxon>Eukaryota</taxon>
        <taxon>Sar</taxon>
        <taxon>Stramenopiles</taxon>
        <taxon>Oomycota</taxon>
        <taxon>Peronosporomycetes</taxon>
        <taxon>Peronosporales</taxon>
        <taxon>Peronosporaceae</taxon>
        <taxon>Phytophthora</taxon>
    </lineage>
</organism>
<accession>A0A9W6UD41</accession>
<sequence>MFGMTSTRAPVLNDPVAFDLSRLVERIQALRGNDPAAVVVHHDALAPHPTQCQILAQTQAQAQVQVQLQAPAQSQPTAQAQAQAQVQTENQT</sequence>
<name>A0A9W6UD41_9STRA</name>
<dbReference type="Proteomes" id="UP001165083">
    <property type="component" value="Unassembled WGS sequence"/>
</dbReference>
<protein>
    <submittedName>
        <fullName evidence="2">Unnamed protein product</fullName>
    </submittedName>
</protein>
<evidence type="ECO:0000313" key="2">
    <source>
        <dbReference type="EMBL" id="GMF31395.1"/>
    </source>
</evidence>
<gene>
    <name evidence="2" type="ORF">Plil01_001341900</name>
</gene>
<proteinExistence type="predicted"/>
<comment type="caution">
    <text evidence="2">The sequence shown here is derived from an EMBL/GenBank/DDBJ whole genome shotgun (WGS) entry which is preliminary data.</text>
</comment>
<evidence type="ECO:0000313" key="3">
    <source>
        <dbReference type="Proteomes" id="UP001165083"/>
    </source>
</evidence>
<keyword evidence="3" id="KW-1185">Reference proteome</keyword>
<dbReference type="AlphaFoldDB" id="A0A9W6UD41"/>
<reference evidence="2" key="1">
    <citation type="submission" date="2023-04" db="EMBL/GenBank/DDBJ databases">
        <title>Phytophthora lilii NBRC 32176.</title>
        <authorList>
            <person name="Ichikawa N."/>
            <person name="Sato H."/>
            <person name="Tonouchi N."/>
        </authorList>
    </citation>
    <scope>NUCLEOTIDE SEQUENCE</scope>
    <source>
        <strain evidence="2">NBRC 32176</strain>
    </source>
</reference>